<sequence>MSEQPERPARAEADAPEQSAPSDPIGRTRKHLETVEVDTIDGQFFMPGEVADEAHAERHVLILDTTGAPVAQSPSPEDTGDSVGLEPVVVDTIDGQFVVPAQAEEGFSDHPHVDYLDSTGAPVADEDDAERNGFPHA</sequence>
<organism evidence="2 3">
    <name type="scientific">Naasia aerilata</name>
    <dbReference type="NCBI Taxonomy" id="1162966"/>
    <lineage>
        <taxon>Bacteria</taxon>
        <taxon>Bacillati</taxon>
        <taxon>Actinomycetota</taxon>
        <taxon>Actinomycetes</taxon>
        <taxon>Micrococcales</taxon>
        <taxon>Microbacteriaceae</taxon>
        <taxon>Naasia</taxon>
    </lineage>
</organism>
<protein>
    <submittedName>
        <fullName evidence="2">Uncharacterized protein</fullName>
    </submittedName>
</protein>
<name>A0ABN6XJQ5_9MICO</name>
<feature type="compositionally biased region" description="Basic and acidic residues" evidence="1">
    <location>
        <begin position="1"/>
        <end position="13"/>
    </location>
</feature>
<evidence type="ECO:0000313" key="3">
    <source>
        <dbReference type="Proteomes" id="UP001321498"/>
    </source>
</evidence>
<reference evidence="3" key="1">
    <citation type="journal article" date="2019" name="Int. J. Syst. Evol. Microbiol.">
        <title>The Global Catalogue of Microorganisms (GCM) 10K type strain sequencing project: providing services to taxonomists for standard genome sequencing and annotation.</title>
        <authorList>
            <consortium name="The Broad Institute Genomics Platform"/>
            <consortium name="The Broad Institute Genome Sequencing Center for Infectious Disease"/>
            <person name="Wu L."/>
            <person name="Ma J."/>
        </authorList>
    </citation>
    <scope>NUCLEOTIDE SEQUENCE [LARGE SCALE GENOMIC DNA]</scope>
    <source>
        <strain evidence="3">NBRC 108725</strain>
    </source>
</reference>
<evidence type="ECO:0000313" key="2">
    <source>
        <dbReference type="EMBL" id="BDZ45041.1"/>
    </source>
</evidence>
<dbReference type="RefSeq" id="WP_286278434.1">
    <property type="nucleotide sequence ID" value="NZ_AP027731.1"/>
</dbReference>
<keyword evidence="3" id="KW-1185">Reference proteome</keyword>
<dbReference type="EMBL" id="AP027731">
    <property type="protein sequence ID" value="BDZ45041.1"/>
    <property type="molecule type" value="Genomic_DNA"/>
</dbReference>
<evidence type="ECO:0000256" key="1">
    <source>
        <dbReference type="SAM" id="MobiDB-lite"/>
    </source>
</evidence>
<proteinExistence type="predicted"/>
<dbReference type="Proteomes" id="UP001321498">
    <property type="component" value="Chromosome"/>
</dbReference>
<feature type="region of interest" description="Disordered" evidence="1">
    <location>
        <begin position="1"/>
        <end position="32"/>
    </location>
</feature>
<gene>
    <name evidence="2" type="ORF">GCM10025866_09500</name>
</gene>
<accession>A0ABN6XJQ5</accession>
<feature type="region of interest" description="Disordered" evidence="1">
    <location>
        <begin position="104"/>
        <end position="137"/>
    </location>
</feature>